<feature type="region of interest" description="Disordered" evidence="1">
    <location>
        <begin position="1"/>
        <end position="20"/>
    </location>
</feature>
<gene>
    <name evidence="2" type="ORF">PoB_003041000</name>
</gene>
<accession>A0AAV4A965</accession>
<dbReference type="Proteomes" id="UP000735302">
    <property type="component" value="Unassembled WGS sequence"/>
</dbReference>
<name>A0AAV4A965_9GAST</name>
<comment type="caution">
    <text evidence="2">The sequence shown here is derived from an EMBL/GenBank/DDBJ whole genome shotgun (WGS) entry which is preliminary data.</text>
</comment>
<feature type="compositionally biased region" description="Polar residues" evidence="1">
    <location>
        <begin position="7"/>
        <end position="18"/>
    </location>
</feature>
<dbReference type="AlphaFoldDB" id="A0AAV4A965"/>
<sequence>MMHQLMTGKSRQQDSIESPSAVGAVVDHDLHIPTSLQGRKKACRECLVQRRRAPSGRAVETTNGCPVCKVATINAYIVYKKMRVRSHQKPDTHLQFRLYMMRQLTGKSRQRDSIESPSAVAAVVDHNLHIPTRLQGR</sequence>
<evidence type="ECO:0000313" key="2">
    <source>
        <dbReference type="EMBL" id="GFO03905.1"/>
    </source>
</evidence>
<dbReference type="EMBL" id="BLXT01003731">
    <property type="protein sequence ID" value="GFO03905.1"/>
    <property type="molecule type" value="Genomic_DNA"/>
</dbReference>
<proteinExistence type="predicted"/>
<evidence type="ECO:0000256" key="1">
    <source>
        <dbReference type="SAM" id="MobiDB-lite"/>
    </source>
</evidence>
<evidence type="ECO:0000313" key="3">
    <source>
        <dbReference type="Proteomes" id="UP000735302"/>
    </source>
</evidence>
<organism evidence="2 3">
    <name type="scientific">Plakobranchus ocellatus</name>
    <dbReference type="NCBI Taxonomy" id="259542"/>
    <lineage>
        <taxon>Eukaryota</taxon>
        <taxon>Metazoa</taxon>
        <taxon>Spiralia</taxon>
        <taxon>Lophotrochozoa</taxon>
        <taxon>Mollusca</taxon>
        <taxon>Gastropoda</taxon>
        <taxon>Heterobranchia</taxon>
        <taxon>Euthyneura</taxon>
        <taxon>Panpulmonata</taxon>
        <taxon>Sacoglossa</taxon>
        <taxon>Placobranchoidea</taxon>
        <taxon>Plakobranchidae</taxon>
        <taxon>Plakobranchus</taxon>
    </lineage>
</organism>
<protein>
    <submittedName>
        <fullName evidence="2">Uncharacterized protein</fullName>
    </submittedName>
</protein>
<keyword evidence="3" id="KW-1185">Reference proteome</keyword>
<reference evidence="2 3" key="1">
    <citation type="journal article" date="2021" name="Elife">
        <title>Chloroplast acquisition without the gene transfer in kleptoplastic sea slugs, Plakobranchus ocellatus.</title>
        <authorList>
            <person name="Maeda T."/>
            <person name="Takahashi S."/>
            <person name="Yoshida T."/>
            <person name="Shimamura S."/>
            <person name="Takaki Y."/>
            <person name="Nagai Y."/>
            <person name="Toyoda A."/>
            <person name="Suzuki Y."/>
            <person name="Arimoto A."/>
            <person name="Ishii H."/>
            <person name="Satoh N."/>
            <person name="Nishiyama T."/>
            <person name="Hasebe M."/>
            <person name="Maruyama T."/>
            <person name="Minagawa J."/>
            <person name="Obokata J."/>
            <person name="Shigenobu S."/>
        </authorList>
    </citation>
    <scope>NUCLEOTIDE SEQUENCE [LARGE SCALE GENOMIC DNA]</scope>
</reference>